<accession>A0A1M7SAD0</accession>
<dbReference type="PANTHER" id="PTHR21015:SF22">
    <property type="entry name" value="GLYCOSYLTRANSFERASE"/>
    <property type="match status" value="1"/>
</dbReference>
<organism evidence="4 5">
    <name type="scientific">Desulfovibrio litoralis DSM 11393</name>
    <dbReference type="NCBI Taxonomy" id="1121455"/>
    <lineage>
        <taxon>Bacteria</taxon>
        <taxon>Pseudomonadati</taxon>
        <taxon>Thermodesulfobacteriota</taxon>
        <taxon>Desulfovibrionia</taxon>
        <taxon>Desulfovibrionales</taxon>
        <taxon>Desulfovibrionaceae</taxon>
        <taxon>Desulfovibrio</taxon>
    </lineage>
</organism>
<dbReference type="InterPro" id="IPR016181">
    <property type="entry name" value="Acyl_CoA_acyltransferase"/>
</dbReference>
<dbReference type="InterPro" id="IPR000182">
    <property type="entry name" value="GNAT_dom"/>
</dbReference>
<feature type="binding site" evidence="2">
    <location>
        <position position="263"/>
    </location>
    <ligand>
        <name>substrate</name>
    </ligand>
</feature>
<sequence>MNKYSSDDILVLRADANTQIGTGHVMRCLALAAAWENPKKVFFVTAQATEAFKKRIQDAGYNFVDLEAPHPALPDLALMREILKQDHAYVVLDGYHFDTEYQEIIRKLAGRCLIIDDYNHLNRYITDVLLNQNIGSSDLNYNCNPGCKLLLGAKNALLRPEFLEILNKRLRIIKNEAKNILITMGGADNSNLTLDVLKNLEKSKQTFEIRVILGPSNPHIKSISEFTASSKHHYTILQNVNNMLEQMLWADLAVSAGGSTCWELCYTGLPFLVASVAENQDQLVKTLADRKIAIKWKEAKEIPDLITSLSDNPELRQDMSHKGQALIDGLGVYRAISALRGEEGHLLPATLQYCKQLWPIGNDQRARAMSVMPIPKDFESFEKWFENKVLEKDQPLFFLETPTKEVIGYVSFEKFSQTQEPTLTLCLAQQWRGKGLGILLLQYGCQAFFRTVKSAKSLDALLPANSGSVYSLFVKKGFEKVDTIKCGDNEVYVMRLTRDRLI</sequence>
<dbReference type="OrthoDB" id="9788924at2"/>
<dbReference type="GO" id="GO:0016787">
    <property type="term" value="F:hydrolase activity"/>
    <property type="evidence" value="ECO:0007669"/>
    <property type="project" value="UniProtKB-KW"/>
</dbReference>
<evidence type="ECO:0000313" key="4">
    <source>
        <dbReference type="EMBL" id="SHN55539.1"/>
    </source>
</evidence>
<dbReference type="Pfam" id="PF13302">
    <property type="entry name" value="Acetyltransf_3"/>
    <property type="match status" value="1"/>
</dbReference>
<dbReference type="InterPro" id="IPR020023">
    <property type="entry name" value="PseG"/>
</dbReference>
<dbReference type="SUPFAM" id="SSF55729">
    <property type="entry name" value="Acyl-CoA N-acyltransferases (Nat)"/>
    <property type="match status" value="1"/>
</dbReference>
<dbReference type="PANTHER" id="PTHR21015">
    <property type="entry name" value="UDP-N-ACETYLGLUCOSAMINE--N-ACETYLMURAMYL-(PENTAPEPTIDE) PYROPHOSPHORYL-UNDECAPRENOL N-ACETYLGLUCOSAMINE TRANSFERASE 1"/>
    <property type="match status" value="1"/>
</dbReference>
<dbReference type="Gene3D" id="3.40.50.2000">
    <property type="entry name" value="Glycogen Phosphorylase B"/>
    <property type="match status" value="1"/>
</dbReference>
<dbReference type="GO" id="GO:0016747">
    <property type="term" value="F:acyltransferase activity, transferring groups other than amino-acyl groups"/>
    <property type="evidence" value="ECO:0007669"/>
    <property type="project" value="InterPro"/>
</dbReference>
<keyword evidence="5" id="KW-1185">Reference proteome</keyword>
<dbReference type="InterPro" id="IPR007235">
    <property type="entry name" value="Glyco_trans_28_C"/>
</dbReference>
<feature type="binding site" evidence="2">
    <location>
        <position position="159"/>
    </location>
    <ligand>
        <name>substrate</name>
    </ligand>
</feature>
<proteinExistence type="predicted"/>
<evidence type="ECO:0000313" key="5">
    <source>
        <dbReference type="Proteomes" id="UP000186469"/>
    </source>
</evidence>
<dbReference type="Gene3D" id="3.40.50.11190">
    <property type="match status" value="1"/>
</dbReference>
<feature type="domain" description="N-acetyltransferase" evidence="3">
    <location>
        <begin position="344"/>
        <end position="499"/>
    </location>
</feature>
<dbReference type="Gene3D" id="3.40.630.30">
    <property type="match status" value="1"/>
</dbReference>
<dbReference type="EMBL" id="FRDI01000003">
    <property type="protein sequence ID" value="SHN55539.1"/>
    <property type="molecule type" value="Genomic_DNA"/>
</dbReference>
<dbReference type="SUPFAM" id="SSF53756">
    <property type="entry name" value="UDP-Glycosyltransferase/glycogen phosphorylase"/>
    <property type="match status" value="1"/>
</dbReference>
<dbReference type="STRING" id="1121455.SAMN02745728_00685"/>
<dbReference type="GO" id="GO:0016758">
    <property type="term" value="F:hexosyltransferase activity"/>
    <property type="evidence" value="ECO:0007669"/>
    <property type="project" value="InterPro"/>
</dbReference>
<protein>
    <submittedName>
        <fullName evidence="4">UDP-2,4-diacetamido-2,4,6-trideoxy-beta-L-altropyranose hydrolase</fullName>
    </submittedName>
</protein>
<dbReference type="PROSITE" id="PS51186">
    <property type="entry name" value="GNAT"/>
    <property type="match status" value="1"/>
</dbReference>
<reference evidence="4 5" key="1">
    <citation type="submission" date="2016-12" db="EMBL/GenBank/DDBJ databases">
        <authorList>
            <person name="Song W.-J."/>
            <person name="Kurnit D.M."/>
        </authorList>
    </citation>
    <scope>NUCLEOTIDE SEQUENCE [LARGE SCALE GENOMIC DNA]</scope>
    <source>
        <strain evidence="4 5">DSM 11393</strain>
    </source>
</reference>
<dbReference type="Proteomes" id="UP000186469">
    <property type="component" value="Unassembled WGS sequence"/>
</dbReference>
<gene>
    <name evidence="4" type="ORF">SAMN02745728_00685</name>
</gene>
<dbReference type="RefSeq" id="WP_072696376.1">
    <property type="nucleotide sequence ID" value="NZ_FRDI01000003.1"/>
</dbReference>
<evidence type="ECO:0000256" key="2">
    <source>
        <dbReference type="PIRSR" id="PIRSR620023-2"/>
    </source>
</evidence>
<feature type="active site" description="Proton acceptor" evidence="1">
    <location>
        <position position="24"/>
    </location>
</feature>
<evidence type="ECO:0000259" key="3">
    <source>
        <dbReference type="PROSITE" id="PS51186"/>
    </source>
</evidence>
<evidence type="ECO:0000256" key="1">
    <source>
        <dbReference type="PIRSR" id="PIRSR620023-1"/>
    </source>
</evidence>
<dbReference type="Pfam" id="PF04101">
    <property type="entry name" value="Glyco_tran_28_C"/>
    <property type="match status" value="1"/>
</dbReference>
<dbReference type="AlphaFoldDB" id="A0A1M7SAD0"/>
<dbReference type="NCBIfam" id="TIGR03590">
    <property type="entry name" value="PseG"/>
    <property type="match status" value="1"/>
</dbReference>
<name>A0A1M7SAD0_9BACT</name>
<keyword evidence="4" id="KW-0378">Hydrolase</keyword>